<comment type="caution">
    <text evidence="1">The sequence shown here is derived from an EMBL/GenBank/DDBJ whole genome shotgun (WGS) entry which is preliminary data.</text>
</comment>
<protein>
    <submittedName>
        <fullName evidence="1">Uncharacterized protein</fullName>
    </submittedName>
</protein>
<sequence>MIPIHDQLCLNVVIKIDLVQQIGMVDPAWIATRRLGIALDLTARMEIDLGQAPATAIKPIVIVQDVDPMRMMAQAQTALAVTPIALTSTGVIERAAILSSENDWMKLAAEGRSMTMQFAIAWHESKIVTAMGIVIATATGVIVVGTETEMVTEMAAEVTGTKTVTGMADGTIATGATCQTTGIAMLTMFVATSMTGFAMVGMIAGTPITDILVIGTSTLIVPDQATGGRGLPPIV</sequence>
<organism evidence="1 2">
    <name type="scientific">Bremerella alba</name>
    <dbReference type="NCBI Taxonomy" id="980252"/>
    <lineage>
        <taxon>Bacteria</taxon>
        <taxon>Pseudomonadati</taxon>
        <taxon>Planctomycetota</taxon>
        <taxon>Planctomycetia</taxon>
        <taxon>Pirellulales</taxon>
        <taxon>Pirellulaceae</taxon>
        <taxon>Bremerella</taxon>
    </lineage>
</organism>
<accession>A0A7V8V9N9</accession>
<gene>
    <name evidence="1" type="ORF">HOV93_46970</name>
</gene>
<evidence type="ECO:0000313" key="1">
    <source>
        <dbReference type="EMBL" id="MBA2117498.1"/>
    </source>
</evidence>
<evidence type="ECO:0000313" key="2">
    <source>
        <dbReference type="Proteomes" id="UP000551616"/>
    </source>
</evidence>
<proteinExistence type="predicted"/>
<dbReference type="EMBL" id="JABRWO010000015">
    <property type="protein sequence ID" value="MBA2117498.1"/>
    <property type="molecule type" value="Genomic_DNA"/>
</dbReference>
<reference evidence="1 2" key="1">
    <citation type="submission" date="2020-05" db="EMBL/GenBank/DDBJ databases">
        <title>Bremerella alba sp. nov., a novel planctomycete isolated from the surface of the macroalga Fucus spiralis.</title>
        <authorList>
            <person name="Godinho O."/>
            <person name="Botelho R."/>
            <person name="Albuquerque L."/>
            <person name="Wiegand S."/>
            <person name="Da Costa M.S."/>
            <person name="Lobo-Da-Cunha A."/>
            <person name="Jogler C."/>
            <person name="Lage O.M."/>
        </authorList>
    </citation>
    <scope>NUCLEOTIDE SEQUENCE [LARGE SCALE GENOMIC DNA]</scope>
    <source>
        <strain evidence="1 2">FF15</strain>
    </source>
</reference>
<dbReference type="Proteomes" id="UP000551616">
    <property type="component" value="Unassembled WGS sequence"/>
</dbReference>
<name>A0A7V8V9N9_9BACT</name>
<dbReference type="AlphaFoldDB" id="A0A7V8V9N9"/>
<keyword evidence="2" id="KW-1185">Reference proteome</keyword>
<dbReference type="RefSeq" id="WP_207398874.1">
    <property type="nucleotide sequence ID" value="NZ_JABRWO010000015.1"/>
</dbReference>